<dbReference type="Gene3D" id="2.30.110.10">
    <property type="entry name" value="Electron Transport, Fmn-binding Protein, Chain A"/>
    <property type="match status" value="1"/>
</dbReference>
<dbReference type="Proteomes" id="UP000886100">
    <property type="component" value="Unassembled WGS sequence"/>
</dbReference>
<dbReference type="Pfam" id="PF01243">
    <property type="entry name" value="PNPOx_N"/>
    <property type="match status" value="1"/>
</dbReference>
<dbReference type="PANTHER" id="PTHR39336">
    <property type="entry name" value="PYRIDOXAMINE PHOSPHATE OXIDASE FAMILY PROTEIN (AFU_ORTHOLOGUE AFUA_6G11440)"/>
    <property type="match status" value="1"/>
</dbReference>
<feature type="domain" description="Pyridoxamine 5'-phosphate oxidase N-terminal" evidence="1">
    <location>
        <begin position="9"/>
        <end position="131"/>
    </location>
</feature>
<dbReference type="PANTHER" id="PTHR39336:SF1">
    <property type="entry name" value="PYRIDOXAMINE PHOSPHATE OXIDASE FAMILY PROTEIN (AFU_ORTHOLOGUE AFUA_6G11440)"/>
    <property type="match status" value="1"/>
</dbReference>
<dbReference type="SUPFAM" id="SSF50475">
    <property type="entry name" value="FMN-binding split barrel"/>
    <property type="match status" value="1"/>
</dbReference>
<comment type="caution">
    <text evidence="2">The sequence shown here is derived from an EMBL/GenBank/DDBJ whole genome shotgun (WGS) entry which is preliminary data.</text>
</comment>
<evidence type="ECO:0000313" key="2">
    <source>
        <dbReference type="EMBL" id="HHH12831.1"/>
    </source>
</evidence>
<dbReference type="InterPro" id="IPR011576">
    <property type="entry name" value="Pyridox_Oxase_N"/>
</dbReference>
<proteinExistence type="predicted"/>
<dbReference type="InterPro" id="IPR012349">
    <property type="entry name" value="Split_barrel_FMN-bd"/>
</dbReference>
<protein>
    <submittedName>
        <fullName evidence="2">Pyridoxamine 5'-phosphate oxidase family protein</fullName>
    </submittedName>
</protein>
<reference evidence="2" key="1">
    <citation type="journal article" date="2020" name="mSystems">
        <title>Genome- and Community-Level Interaction Insights into Carbon Utilization and Element Cycling Functions of Hydrothermarchaeota in Hydrothermal Sediment.</title>
        <authorList>
            <person name="Zhou Z."/>
            <person name="Liu Y."/>
            <person name="Xu W."/>
            <person name="Pan J."/>
            <person name="Luo Z.H."/>
            <person name="Li M."/>
        </authorList>
    </citation>
    <scope>NUCLEOTIDE SEQUENCE [LARGE SCALE GENOMIC DNA]</scope>
    <source>
        <strain evidence="2">HyVt-535</strain>
    </source>
</reference>
<name>A0A7C5IY96_9GAMM</name>
<accession>A0A7C5IY96</accession>
<evidence type="ECO:0000259" key="1">
    <source>
        <dbReference type="Pfam" id="PF01243"/>
    </source>
</evidence>
<gene>
    <name evidence="2" type="ORF">ENJ98_01210</name>
</gene>
<sequence length="182" mass="20478">MAKQYPGIPDHLKHFIEAQPLFFVATATAEGHINLSPKGLDTLRVVGPDRVLWLNLTGSGNESAAHVRRDGRMTLMFCAFEGDPLILRLYGRARMVQQGDADWVELYSRFEPLPGARQLFDMEVELVQTSCGMGVPLMEYLGQRTELVDWATKKGDEGLRDYWREKNRVSLDGLPTGIDEAL</sequence>
<dbReference type="EMBL" id="DROM01000077">
    <property type="protein sequence ID" value="HHH12831.1"/>
    <property type="molecule type" value="Genomic_DNA"/>
</dbReference>
<dbReference type="AlphaFoldDB" id="A0A7C5IY96"/>
<organism evidence="2">
    <name type="scientific">Thiolapillus brandeum</name>
    <dbReference type="NCBI Taxonomy" id="1076588"/>
    <lineage>
        <taxon>Bacteria</taxon>
        <taxon>Pseudomonadati</taxon>
        <taxon>Pseudomonadota</taxon>
        <taxon>Gammaproteobacteria</taxon>
        <taxon>Chromatiales</taxon>
        <taxon>Sedimenticolaceae</taxon>
        <taxon>Thiolapillus</taxon>
    </lineage>
</organism>